<accession>A0A7G2E0J9</accession>
<proteinExistence type="predicted"/>
<dbReference type="Proteomes" id="UP000516314">
    <property type="component" value="Chromosome 1"/>
</dbReference>
<name>A0A7G2E0J9_ARATH</name>
<gene>
    <name evidence="1" type="ORF">AT9943_LOCUS3092</name>
</gene>
<evidence type="ECO:0000313" key="1">
    <source>
        <dbReference type="EMBL" id="CAD5314668.1"/>
    </source>
</evidence>
<dbReference type="AlphaFoldDB" id="A0A7G2E0J9"/>
<evidence type="ECO:0000313" key="2">
    <source>
        <dbReference type="Proteomes" id="UP000516314"/>
    </source>
</evidence>
<sequence length="52" mass="6150">MNLDAIQKQKLMLLPQTHFEDESALVWYSGKEEKQIKLSQVLRIVPGQRTFY</sequence>
<protein>
    <submittedName>
        <fullName evidence="1">(thale cress) hypothetical protein</fullName>
    </submittedName>
</protein>
<dbReference type="EMBL" id="LR881466">
    <property type="protein sequence ID" value="CAD5314668.1"/>
    <property type="molecule type" value="Genomic_DNA"/>
</dbReference>
<organism evidence="1 2">
    <name type="scientific">Arabidopsis thaliana</name>
    <name type="common">Mouse-ear cress</name>
    <dbReference type="NCBI Taxonomy" id="3702"/>
    <lineage>
        <taxon>Eukaryota</taxon>
        <taxon>Viridiplantae</taxon>
        <taxon>Streptophyta</taxon>
        <taxon>Embryophyta</taxon>
        <taxon>Tracheophyta</taxon>
        <taxon>Spermatophyta</taxon>
        <taxon>Magnoliopsida</taxon>
        <taxon>eudicotyledons</taxon>
        <taxon>Gunneridae</taxon>
        <taxon>Pentapetalae</taxon>
        <taxon>rosids</taxon>
        <taxon>malvids</taxon>
        <taxon>Brassicales</taxon>
        <taxon>Brassicaceae</taxon>
        <taxon>Camelineae</taxon>
        <taxon>Arabidopsis</taxon>
    </lineage>
</organism>
<reference evidence="1 2" key="1">
    <citation type="submission" date="2020-09" db="EMBL/GenBank/DDBJ databases">
        <authorList>
            <person name="Ashkenazy H."/>
        </authorList>
    </citation>
    <scope>NUCLEOTIDE SEQUENCE [LARGE SCALE GENOMIC DNA]</scope>
    <source>
        <strain evidence="2">cv. Cdm-0</strain>
    </source>
</reference>